<dbReference type="EMBL" id="RBPQ01000040">
    <property type="protein sequence ID" value="RMO32369.1"/>
    <property type="molecule type" value="Genomic_DNA"/>
</dbReference>
<evidence type="ECO:0000313" key="3">
    <source>
        <dbReference type="Proteomes" id="UP000276886"/>
    </source>
</evidence>
<reference evidence="2 3" key="1">
    <citation type="submission" date="2018-08" db="EMBL/GenBank/DDBJ databases">
        <title>Recombination of ecologically and evolutionarily significant loci maintains genetic cohesion in the Pseudomonas syringae species complex.</title>
        <authorList>
            <person name="Dillon M."/>
            <person name="Thakur S."/>
            <person name="Almeida R.N.D."/>
            <person name="Weir B.S."/>
            <person name="Guttman D.S."/>
        </authorList>
    </citation>
    <scope>NUCLEOTIDE SEQUENCE [LARGE SCALE GENOMIC DNA]</scope>
    <source>
        <strain evidence="2 3">ICMP 2788</strain>
    </source>
</reference>
<evidence type="ECO:0000313" key="2">
    <source>
        <dbReference type="EMBL" id="RMO32369.1"/>
    </source>
</evidence>
<gene>
    <name evidence="2" type="ORF">ALQ44_04307</name>
</gene>
<dbReference type="Pfam" id="PF24390">
    <property type="entry name" value="PRTase-CE"/>
    <property type="match status" value="1"/>
</dbReference>
<sequence>MLCTTYDPTDGEPGHCPWFWRCPSLGYGNTGVLLVLAYGEPNNLPLMFHKASEDKKKSWTPLFPARVSAGISKEVFGIDLTAEYVSARLANTASGHGALSTDV</sequence>
<organism evidence="2 3">
    <name type="scientific">Pseudomonas syringae pv. pisi</name>
    <dbReference type="NCBI Taxonomy" id="59510"/>
    <lineage>
        <taxon>Bacteria</taxon>
        <taxon>Pseudomonadati</taxon>
        <taxon>Pseudomonadota</taxon>
        <taxon>Gammaproteobacteria</taxon>
        <taxon>Pseudomonadales</taxon>
        <taxon>Pseudomonadaceae</taxon>
        <taxon>Pseudomonas</taxon>
        <taxon>Pseudomonas syringae</taxon>
    </lineage>
</organism>
<protein>
    <recommendedName>
        <fullName evidence="1">PRTase-CE domain-containing protein</fullName>
    </recommendedName>
</protein>
<name>A0A3M3CFF0_PSESJ</name>
<comment type="caution">
    <text evidence="2">The sequence shown here is derived from an EMBL/GenBank/DDBJ whole genome shotgun (WGS) entry which is preliminary data.</text>
</comment>
<accession>A0A3M3CFF0</accession>
<dbReference type="InterPro" id="IPR056920">
    <property type="entry name" value="PRTase-CE"/>
</dbReference>
<proteinExistence type="predicted"/>
<dbReference type="Proteomes" id="UP000276886">
    <property type="component" value="Unassembled WGS sequence"/>
</dbReference>
<evidence type="ECO:0000259" key="1">
    <source>
        <dbReference type="Pfam" id="PF24390"/>
    </source>
</evidence>
<feature type="domain" description="PRTase-CE" evidence="1">
    <location>
        <begin position="23"/>
        <end position="64"/>
    </location>
</feature>
<dbReference type="AlphaFoldDB" id="A0A3M3CFF0"/>